<keyword evidence="2" id="KW-1185">Reference proteome</keyword>
<accession>D6SKN7</accession>
<comment type="caution">
    <text evidence="1">The sequence shown here is derived from an EMBL/GenBank/DDBJ whole genome shotgun (WGS) entry which is preliminary data.</text>
</comment>
<dbReference type="EMBL" id="ACJN02000001">
    <property type="protein sequence ID" value="EFI35248.1"/>
    <property type="molecule type" value="Genomic_DNA"/>
</dbReference>
<sequence>MTVVLAAFSLWAVRSFFPEHDARLAVDHDMDPGEIDIPGEKAIETLTRGIKLVEDPPERRHAETVDFSFLPRPDPVPEKHIPLIVELIFIGKEKKFAAINGQIYEEGEVIRGGKKILSINPDGVLVRSPSTERRLLPWHQTRAVGLQK</sequence>
<name>D6SKN7_9BACT</name>
<dbReference type="AlphaFoldDB" id="D6SKN7"/>
<dbReference type="Proteomes" id="UP000005496">
    <property type="component" value="Unassembled WGS sequence"/>
</dbReference>
<evidence type="ECO:0000313" key="2">
    <source>
        <dbReference type="Proteomes" id="UP000005496"/>
    </source>
</evidence>
<proteinExistence type="predicted"/>
<evidence type="ECO:0000313" key="1">
    <source>
        <dbReference type="EMBL" id="EFI35248.1"/>
    </source>
</evidence>
<dbReference type="RefSeq" id="WP_008868381.1">
    <property type="nucleotide sequence ID" value="NZ_ACJN02000001.1"/>
</dbReference>
<reference evidence="1" key="1">
    <citation type="submission" date="2010-05" db="EMBL/GenBank/DDBJ databases">
        <title>The draft genome of Desulfonatronospira thiodismutans ASO3-1.</title>
        <authorList>
            <consortium name="US DOE Joint Genome Institute (JGI-PGF)"/>
            <person name="Lucas S."/>
            <person name="Copeland A."/>
            <person name="Lapidus A."/>
            <person name="Cheng J.-F."/>
            <person name="Bruce D."/>
            <person name="Goodwin L."/>
            <person name="Pitluck S."/>
            <person name="Chertkov O."/>
            <person name="Brettin T."/>
            <person name="Detter J.C."/>
            <person name="Han C."/>
            <person name="Land M.L."/>
            <person name="Hauser L."/>
            <person name="Kyrpides N."/>
            <person name="Mikhailova N."/>
            <person name="Muyzer G."/>
            <person name="Woyke T."/>
        </authorList>
    </citation>
    <scope>NUCLEOTIDE SEQUENCE [LARGE SCALE GENOMIC DNA]</scope>
    <source>
        <strain evidence="1">ASO3-1</strain>
    </source>
</reference>
<protein>
    <submittedName>
        <fullName evidence="1">Uncharacterized protein</fullName>
    </submittedName>
</protein>
<organism evidence="1 2">
    <name type="scientific">Desulfonatronospira thiodismutans ASO3-1</name>
    <dbReference type="NCBI Taxonomy" id="555779"/>
    <lineage>
        <taxon>Bacteria</taxon>
        <taxon>Pseudomonadati</taxon>
        <taxon>Thermodesulfobacteriota</taxon>
        <taxon>Desulfovibrionia</taxon>
        <taxon>Desulfovibrionales</taxon>
        <taxon>Desulfonatronovibrionaceae</taxon>
        <taxon>Desulfonatronospira</taxon>
    </lineage>
</organism>
<gene>
    <name evidence="1" type="ORF">Dthio_PD2659</name>
</gene>